<comment type="function">
    <text evidence="3">Hydrolyzes ATP, and can also hydrolyze GTP with lower efficiency. Has lower affinity for GTP.</text>
</comment>
<evidence type="ECO:0000256" key="2">
    <source>
        <dbReference type="ARBA" id="ARBA00022840"/>
    </source>
</evidence>
<dbReference type="OMA" id="ARQWTIR"/>
<dbReference type="STRING" id="306902.C4YB69"/>
<dbReference type="PRINTS" id="PR00326">
    <property type="entry name" value="GTP1OBG"/>
</dbReference>
<dbReference type="InterPro" id="IPR023192">
    <property type="entry name" value="TGS-like_dom_sf"/>
</dbReference>
<dbReference type="FunFam" id="1.10.150.300:FF:000001">
    <property type="entry name" value="Ribosome-binding ATPase YchF"/>
    <property type="match status" value="1"/>
</dbReference>
<dbReference type="FunCoup" id="C4YB69">
    <property type="interactions" value="39"/>
</dbReference>
<dbReference type="FunFam" id="3.10.20.30:FF:000001">
    <property type="entry name" value="Ribosome-binding ATPase YchF"/>
    <property type="match status" value="1"/>
</dbReference>
<dbReference type="NCBIfam" id="TIGR00092">
    <property type="entry name" value="redox-regulated ATPase YchF"/>
    <property type="match status" value="1"/>
</dbReference>
<dbReference type="OrthoDB" id="424823at2759"/>
<dbReference type="PANTHER" id="PTHR23305">
    <property type="entry name" value="OBG GTPASE FAMILY"/>
    <property type="match status" value="1"/>
</dbReference>
<feature type="domain" description="TGS" evidence="6">
    <location>
        <begin position="347"/>
        <end position="433"/>
    </location>
</feature>
<organism evidence="7 8">
    <name type="scientific">Clavispora lusitaniae (strain ATCC 42720)</name>
    <name type="common">Yeast</name>
    <name type="synonym">Candida lusitaniae</name>
    <dbReference type="NCBI Taxonomy" id="306902"/>
    <lineage>
        <taxon>Eukaryota</taxon>
        <taxon>Fungi</taxon>
        <taxon>Dikarya</taxon>
        <taxon>Ascomycota</taxon>
        <taxon>Saccharomycotina</taxon>
        <taxon>Pichiomycetes</taxon>
        <taxon>Metschnikowiaceae</taxon>
        <taxon>Clavispora</taxon>
    </lineage>
</organism>
<dbReference type="InterPro" id="IPR041706">
    <property type="entry name" value="YchF_N"/>
</dbReference>
<dbReference type="InterPro" id="IPR012675">
    <property type="entry name" value="Beta-grasp_dom_sf"/>
</dbReference>
<dbReference type="AlphaFoldDB" id="C4YB69"/>
<dbReference type="InterPro" id="IPR006073">
    <property type="entry name" value="GTP-bd"/>
</dbReference>
<dbReference type="PROSITE" id="PS51710">
    <property type="entry name" value="G_OBG"/>
    <property type="match status" value="1"/>
</dbReference>
<dbReference type="CDD" id="cd01900">
    <property type="entry name" value="YchF"/>
    <property type="match status" value="1"/>
</dbReference>
<dbReference type="SUPFAM" id="SSF52540">
    <property type="entry name" value="P-loop containing nucleoside triphosphate hydrolases"/>
    <property type="match status" value="1"/>
</dbReference>
<dbReference type="VEuPathDB" id="FungiDB:CLUG_05361"/>
<dbReference type="InParanoid" id="C4YB69"/>
<evidence type="ECO:0000256" key="1">
    <source>
        <dbReference type="ARBA" id="ARBA00022741"/>
    </source>
</evidence>
<dbReference type="EMBL" id="CH408082">
    <property type="protein sequence ID" value="EEQ41233.1"/>
    <property type="molecule type" value="Genomic_DNA"/>
</dbReference>
<dbReference type="GO" id="GO:0016887">
    <property type="term" value="F:ATP hydrolysis activity"/>
    <property type="evidence" value="ECO:0007669"/>
    <property type="project" value="InterPro"/>
</dbReference>
<dbReference type="Gene3D" id="3.10.20.30">
    <property type="match status" value="1"/>
</dbReference>
<keyword evidence="2" id="KW-0067">ATP-binding</keyword>
<evidence type="ECO:0000313" key="7">
    <source>
        <dbReference type="EMBL" id="EEQ41233.1"/>
    </source>
</evidence>
<dbReference type="PANTHER" id="PTHR23305:SF9">
    <property type="entry name" value="OBG-LIKE ATPASE HOMOLOG"/>
    <property type="match status" value="1"/>
</dbReference>
<dbReference type="PROSITE" id="PS51880">
    <property type="entry name" value="TGS"/>
    <property type="match status" value="1"/>
</dbReference>
<dbReference type="InterPro" id="IPR004095">
    <property type="entry name" value="TGS"/>
</dbReference>
<evidence type="ECO:0000259" key="6">
    <source>
        <dbReference type="PROSITE" id="PS51880"/>
    </source>
</evidence>
<dbReference type="Pfam" id="PF01926">
    <property type="entry name" value="MMR_HSR1"/>
    <property type="match status" value="1"/>
</dbReference>
<dbReference type="Proteomes" id="UP000007703">
    <property type="component" value="Unassembled WGS sequence"/>
</dbReference>
<dbReference type="Gene3D" id="1.10.150.300">
    <property type="entry name" value="TGS-like domain"/>
    <property type="match status" value="1"/>
</dbReference>
<dbReference type="InterPro" id="IPR004396">
    <property type="entry name" value="ATPase_YchF/OLA1"/>
</dbReference>
<dbReference type="InterPro" id="IPR013029">
    <property type="entry name" value="YchF_C"/>
</dbReference>
<dbReference type="HOGENOM" id="CLU_018395_1_1_1"/>
<dbReference type="InterPro" id="IPR031167">
    <property type="entry name" value="G_OBG"/>
</dbReference>
<protein>
    <recommendedName>
        <fullName evidence="4">Obg-like ATPase homolog</fullName>
    </recommendedName>
</protein>
<feature type="domain" description="OBG-type G" evidence="5">
    <location>
        <begin position="63"/>
        <end position="324"/>
    </location>
</feature>
<evidence type="ECO:0000313" key="8">
    <source>
        <dbReference type="Proteomes" id="UP000007703"/>
    </source>
</evidence>
<evidence type="ECO:0000256" key="4">
    <source>
        <dbReference type="ARBA" id="ARBA00068719"/>
    </source>
</evidence>
<sequence length="439" mass="48186">MCNYGHVGIRVSQASTIIPIAPTYSISPEPMSFLRSFSVSCRALAKKPSPQKQKFLGRVSNNLSSGVVGLANVGKSTFFQAITKSTLGNPANYPYATIDPEQSQVVVESPKLDHLQQLYGSEKKVPTSLTIYDIAGLTRNAASGEGLGNKFLADIRSVDGIFHVVRGFRDDEITHIETTVDPVRDMTIVTDELILKDLDFIETAIEKAAKTLKKPQVDKAAAQFEIDTLNKLSDLLYSGKKVVTEDWSDREIDVINPLNLLTAKPTVVLLNVSPKDYADNGNEFKSAVEQWIEENSPGDKLLLFSAQYETMLNQLRESGSASEYMAQFNNAPSAMASIVDAIREVLRLISFYTCGPKEAHQWTIREGSTAPEAAGAIHTDLQKTFVSAQVYKWADLEQESAPLNESSLKSKGKQYRHGKTYVVEDGDVLVIKAAGGKSR</sequence>
<evidence type="ECO:0000259" key="5">
    <source>
        <dbReference type="PROSITE" id="PS51710"/>
    </source>
</evidence>
<dbReference type="GeneID" id="8495242"/>
<dbReference type="GO" id="GO:0005737">
    <property type="term" value="C:cytoplasm"/>
    <property type="evidence" value="ECO:0007669"/>
    <property type="project" value="TreeGrafter"/>
</dbReference>
<proteinExistence type="predicted"/>
<reference evidence="7 8" key="1">
    <citation type="journal article" date="2009" name="Nature">
        <title>Evolution of pathogenicity and sexual reproduction in eight Candida genomes.</title>
        <authorList>
            <person name="Butler G."/>
            <person name="Rasmussen M.D."/>
            <person name="Lin M.F."/>
            <person name="Santos M.A."/>
            <person name="Sakthikumar S."/>
            <person name="Munro C.A."/>
            <person name="Rheinbay E."/>
            <person name="Grabherr M."/>
            <person name="Forche A."/>
            <person name="Reedy J.L."/>
            <person name="Agrafioti I."/>
            <person name="Arnaud M.B."/>
            <person name="Bates S."/>
            <person name="Brown A.J."/>
            <person name="Brunke S."/>
            <person name="Costanzo M.C."/>
            <person name="Fitzpatrick D.A."/>
            <person name="de Groot P.W."/>
            <person name="Harris D."/>
            <person name="Hoyer L.L."/>
            <person name="Hube B."/>
            <person name="Klis F.M."/>
            <person name="Kodira C."/>
            <person name="Lennard N."/>
            <person name="Logue M.E."/>
            <person name="Martin R."/>
            <person name="Neiman A.M."/>
            <person name="Nikolaou E."/>
            <person name="Quail M.A."/>
            <person name="Quinn J."/>
            <person name="Santos M.C."/>
            <person name="Schmitzberger F.F."/>
            <person name="Sherlock G."/>
            <person name="Shah P."/>
            <person name="Silverstein K.A."/>
            <person name="Skrzypek M.S."/>
            <person name="Soll D."/>
            <person name="Staggs R."/>
            <person name="Stansfield I."/>
            <person name="Stumpf M.P."/>
            <person name="Sudbery P.E."/>
            <person name="Srikantha T."/>
            <person name="Zeng Q."/>
            <person name="Berman J."/>
            <person name="Berriman M."/>
            <person name="Heitman J."/>
            <person name="Gow N.A."/>
            <person name="Lorenz M.C."/>
            <person name="Birren B.W."/>
            <person name="Kellis M."/>
            <person name="Cuomo C.A."/>
        </authorList>
    </citation>
    <scope>NUCLEOTIDE SEQUENCE [LARGE SCALE GENOMIC DNA]</scope>
    <source>
        <strain evidence="7 8">ATCC 42720</strain>
    </source>
</reference>
<dbReference type="InterPro" id="IPR027417">
    <property type="entry name" value="P-loop_NTPase"/>
</dbReference>
<gene>
    <name evidence="7" type="ORF">CLUG_05361</name>
</gene>
<dbReference type="Pfam" id="PF06071">
    <property type="entry name" value="YchF-GTPase_C"/>
    <property type="match status" value="1"/>
</dbReference>
<dbReference type="KEGG" id="clu:CLUG_05361"/>
<dbReference type="GO" id="GO:0005524">
    <property type="term" value="F:ATP binding"/>
    <property type="evidence" value="ECO:0007669"/>
    <property type="project" value="UniProtKB-KW"/>
</dbReference>
<dbReference type="SUPFAM" id="SSF81271">
    <property type="entry name" value="TGS-like"/>
    <property type="match status" value="1"/>
</dbReference>
<accession>C4YB69</accession>
<dbReference type="Gene3D" id="3.40.50.300">
    <property type="entry name" value="P-loop containing nucleotide triphosphate hydrolases"/>
    <property type="match status" value="1"/>
</dbReference>
<dbReference type="GO" id="GO:0005525">
    <property type="term" value="F:GTP binding"/>
    <property type="evidence" value="ECO:0007669"/>
    <property type="project" value="InterPro"/>
</dbReference>
<dbReference type="InterPro" id="IPR012676">
    <property type="entry name" value="TGS-like"/>
</dbReference>
<evidence type="ECO:0000256" key="3">
    <source>
        <dbReference type="ARBA" id="ARBA00059898"/>
    </source>
</evidence>
<keyword evidence="1" id="KW-0547">Nucleotide-binding</keyword>
<name>C4YB69_CLAL4</name>